<feature type="compositionally biased region" description="Basic and acidic residues" evidence="1">
    <location>
        <begin position="1"/>
        <end position="13"/>
    </location>
</feature>
<reference evidence="3 4" key="1">
    <citation type="submission" date="2024-03" db="EMBL/GenBank/DDBJ databases">
        <title>A high-quality draft genome sequence of Diaporthe vaccinii, a causative agent of upright dieback and viscid rot disease in cranberry plants.</title>
        <authorList>
            <person name="Sarrasin M."/>
            <person name="Lang B.F."/>
            <person name="Burger G."/>
        </authorList>
    </citation>
    <scope>NUCLEOTIDE SEQUENCE [LARGE SCALE GENOMIC DNA]</scope>
    <source>
        <strain evidence="3 4">IS7</strain>
    </source>
</reference>
<feature type="transmembrane region" description="Helical" evidence="2">
    <location>
        <begin position="338"/>
        <end position="359"/>
    </location>
</feature>
<feature type="transmembrane region" description="Helical" evidence="2">
    <location>
        <begin position="194"/>
        <end position="214"/>
    </location>
</feature>
<feature type="transmembrane region" description="Helical" evidence="2">
    <location>
        <begin position="155"/>
        <end position="174"/>
    </location>
</feature>
<keyword evidence="2" id="KW-0812">Transmembrane</keyword>
<keyword evidence="4" id="KW-1185">Reference proteome</keyword>
<proteinExistence type="predicted"/>
<accession>A0ABR4E0A8</accession>
<feature type="region of interest" description="Disordered" evidence="1">
    <location>
        <begin position="1"/>
        <end position="25"/>
    </location>
</feature>
<organism evidence="3 4">
    <name type="scientific">Diaporthe vaccinii</name>
    <dbReference type="NCBI Taxonomy" id="105482"/>
    <lineage>
        <taxon>Eukaryota</taxon>
        <taxon>Fungi</taxon>
        <taxon>Dikarya</taxon>
        <taxon>Ascomycota</taxon>
        <taxon>Pezizomycotina</taxon>
        <taxon>Sordariomycetes</taxon>
        <taxon>Sordariomycetidae</taxon>
        <taxon>Diaporthales</taxon>
        <taxon>Diaporthaceae</taxon>
        <taxon>Diaporthe</taxon>
        <taxon>Diaporthe eres species complex</taxon>
    </lineage>
</organism>
<evidence type="ECO:0008006" key="5">
    <source>
        <dbReference type="Google" id="ProtNLM"/>
    </source>
</evidence>
<keyword evidence="2" id="KW-0472">Membrane</keyword>
<evidence type="ECO:0000313" key="3">
    <source>
        <dbReference type="EMBL" id="KAL2275839.1"/>
    </source>
</evidence>
<evidence type="ECO:0000256" key="1">
    <source>
        <dbReference type="SAM" id="MobiDB-lite"/>
    </source>
</evidence>
<evidence type="ECO:0000313" key="4">
    <source>
        <dbReference type="Proteomes" id="UP001600888"/>
    </source>
</evidence>
<comment type="caution">
    <text evidence="3">The sequence shown here is derived from an EMBL/GenBank/DDBJ whole genome shotgun (WGS) entry which is preliminary data.</text>
</comment>
<dbReference type="Proteomes" id="UP001600888">
    <property type="component" value="Unassembled WGS sequence"/>
</dbReference>
<dbReference type="EMBL" id="JBAWTH010000126">
    <property type="protein sequence ID" value="KAL2275839.1"/>
    <property type="molecule type" value="Genomic_DNA"/>
</dbReference>
<evidence type="ECO:0000256" key="2">
    <source>
        <dbReference type="SAM" id="Phobius"/>
    </source>
</evidence>
<sequence>MARASPTEDRPGREAPTSPMNAPPAKPIEGRLAVWIPRAATIGCMGLTYWLASRNEGLRGVHALVFPFFGSDVTSRSQASYLVSNLISPVLIWTVEANREGTSMAKLALQSLVGAAVQISGIERIAPIYYLLSIATWDFQSSAEGQNIPPEVAKAVLPALLLGYVLPAALTSLVPLTATGVSQSHFSIQSSVVYSFFLAPVTVPVLTTLISRVLSYVHRKFDLVGQVDKATPEARRSSQSRDSVDALRSLRQAYAVAFAIQAVQHIYTITRNIIQTLGGQRSLGDAVGSLLTYPMVPGHKYSSIALYADATLSFGLYTVCDLRRRGTMTKTDTMRSSIGVLAGQVLFGPGATYAGLWWWREGVLAKNATSGMRTI</sequence>
<name>A0ABR4E0A8_9PEZI</name>
<gene>
    <name evidence="3" type="ORF">FJTKL_01595</name>
</gene>
<protein>
    <recommendedName>
        <fullName evidence="5">Mitochondrial carrier protein</fullName>
    </recommendedName>
</protein>
<keyword evidence="2" id="KW-1133">Transmembrane helix</keyword>